<keyword evidence="4" id="KW-1185">Reference proteome</keyword>
<evidence type="ECO:0000313" key="3">
    <source>
        <dbReference type="EMBL" id="GAA5504672.1"/>
    </source>
</evidence>
<feature type="chain" id="PRO_5046891136" evidence="2">
    <location>
        <begin position="25"/>
        <end position="214"/>
    </location>
</feature>
<feature type="compositionally biased region" description="Basic and acidic residues" evidence="1">
    <location>
        <begin position="180"/>
        <end position="192"/>
    </location>
</feature>
<gene>
    <name evidence="3" type="ORF">Rcae01_00111</name>
</gene>
<sequence>MPLFNKTFASLALCLTAFCSTASADTYDHIDQLALKIAVQSNQIVRETSHYRHTPEYVHLLSDARDMARLADHIHELAHHHSSVSHLDRDLAMLDSKFHHLESLFDAIEHRAAYGHGHIHGHTSHVRMLLNAIENNIHHLQADIRTLRTPVYATPYSSNWGGYSSRWGGYNVRPSSSNFGHRDHHDDHDSHSHRSRSRGGITIGGGSSRFTIRF</sequence>
<reference evidence="3 4" key="1">
    <citation type="submission" date="2024-02" db="EMBL/GenBank/DDBJ databases">
        <title>Rhodopirellula caenicola NBRC 110016.</title>
        <authorList>
            <person name="Ichikawa N."/>
            <person name="Katano-Makiyama Y."/>
            <person name="Hidaka K."/>
        </authorList>
    </citation>
    <scope>NUCLEOTIDE SEQUENCE [LARGE SCALE GENOMIC DNA]</scope>
    <source>
        <strain evidence="3 4">NBRC 110016</strain>
    </source>
</reference>
<protein>
    <submittedName>
        <fullName evidence="3">Uncharacterized protein</fullName>
    </submittedName>
</protein>
<evidence type="ECO:0000256" key="1">
    <source>
        <dbReference type="SAM" id="MobiDB-lite"/>
    </source>
</evidence>
<dbReference type="RefSeq" id="WP_345681726.1">
    <property type="nucleotide sequence ID" value="NZ_BAABRO010000001.1"/>
</dbReference>
<feature type="signal peptide" evidence="2">
    <location>
        <begin position="1"/>
        <end position="24"/>
    </location>
</feature>
<evidence type="ECO:0000256" key="2">
    <source>
        <dbReference type="SAM" id="SignalP"/>
    </source>
</evidence>
<dbReference type="Proteomes" id="UP001416858">
    <property type="component" value="Unassembled WGS sequence"/>
</dbReference>
<organism evidence="3 4">
    <name type="scientific">Novipirellula caenicola</name>
    <dbReference type="NCBI Taxonomy" id="1536901"/>
    <lineage>
        <taxon>Bacteria</taxon>
        <taxon>Pseudomonadati</taxon>
        <taxon>Planctomycetota</taxon>
        <taxon>Planctomycetia</taxon>
        <taxon>Pirellulales</taxon>
        <taxon>Pirellulaceae</taxon>
        <taxon>Novipirellula</taxon>
    </lineage>
</organism>
<evidence type="ECO:0000313" key="4">
    <source>
        <dbReference type="Proteomes" id="UP001416858"/>
    </source>
</evidence>
<accession>A0ABP9VHI8</accession>
<keyword evidence="2" id="KW-0732">Signal</keyword>
<name>A0ABP9VHI8_9BACT</name>
<proteinExistence type="predicted"/>
<comment type="caution">
    <text evidence="3">The sequence shown here is derived from an EMBL/GenBank/DDBJ whole genome shotgun (WGS) entry which is preliminary data.</text>
</comment>
<dbReference type="EMBL" id="BAABRO010000001">
    <property type="protein sequence ID" value="GAA5504672.1"/>
    <property type="molecule type" value="Genomic_DNA"/>
</dbReference>
<feature type="region of interest" description="Disordered" evidence="1">
    <location>
        <begin position="178"/>
        <end position="214"/>
    </location>
</feature>